<comment type="caution">
    <text evidence="2">The sequence shown here is derived from an EMBL/GenBank/DDBJ whole genome shotgun (WGS) entry which is preliminary data.</text>
</comment>
<name>A0A3E2TY34_9FIRM</name>
<gene>
    <name evidence="2" type="ORF">DWZ46_13245</name>
</gene>
<keyword evidence="1" id="KW-1133">Transmembrane helix</keyword>
<keyword evidence="1" id="KW-0472">Membrane</keyword>
<organism evidence="2 3">
    <name type="scientific">Faecalibacterium prausnitzii</name>
    <dbReference type="NCBI Taxonomy" id="853"/>
    <lineage>
        <taxon>Bacteria</taxon>
        <taxon>Bacillati</taxon>
        <taxon>Bacillota</taxon>
        <taxon>Clostridia</taxon>
        <taxon>Eubacteriales</taxon>
        <taxon>Oscillospiraceae</taxon>
        <taxon>Faecalibacterium</taxon>
    </lineage>
</organism>
<dbReference type="AlphaFoldDB" id="A0A3E2TY34"/>
<feature type="transmembrane region" description="Helical" evidence="1">
    <location>
        <begin position="21"/>
        <end position="42"/>
    </location>
</feature>
<dbReference type="EMBL" id="QVER01000022">
    <property type="protein sequence ID" value="RGB86796.1"/>
    <property type="molecule type" value="Genomic_DNA"/>
</dbReference>
<dbReference type="Proteomes" id="UP000260991">
    <property type="component" value="Unassembled WGS sequence"/>
</dbReference>
<sequence length="77" mass="8882">MDAFFASVLSLRHLSRKFKIFFAEFFLALLYTSGYNIEWYGFQTHLTGPMSGQRPQGISGTCAPIIEEKKRLLEVYL</sequence>
<accession>A0A3E2TY34</accession>
<evidence type="ECO:0000313" key="2">
    <source>
        <dbReference type="EMBL" id="RGB86796.1"/>
    </source>
</evidence>
<keyword evidence="1" id="KW-0812">Transmembrane</keyword>
<proteinExistence type="predicted"/>
<reference evidence="2 3" key="1">
    <citation type="submission" date="2018-08" db="EMBL/GenBank/DDBJ databases">
        <title>A genome reference for cultivated species of the human gut microbiota.</title>
        <authorList>
            <person name="Zou Y."/>
            <person name="Xue W."/>
            <person name="Luo G."/>
        </authorList>
    </citation>
    <scope>NUCLEOTIDE SEQUENCE [LARGE SCALE GENOMIC DNA]</scope>
    <source>
        <strain evidence="2 3">AF32-8AC</strain>
    </source>
</reference>
<protein>
    <submittedName>
        <fullName evidence="2">Uncharacterized protein</fullName>
    </submittedName>
</protein>
<evidence type="ECO:0000313" key="3">
    <source>
        <dbReference type="Proteomes" id="UP000260991"/>
    </source>
</evidence>
<evidence type="ECO:0000256" key="1">
    <source>
        <dbReference type="SAM" id="Phobius"/>
    </source>
</evidence>